<evidence type="ECO:0000313" key="4">
    <source>
        <dbReference type="EMBL" id="SMR75664.1"/>
    </source>
</evidence>
<name>A0ABY1S1V5_9GAMM</name>
<sequence length="142" mass="15687">MTLSRGEPTPAFTEPTMNTSVPLPSDIKLHLKSRTLELIYADGSFELTAEFLRVHSPSAEVRGHGIGNGVLQTGKQHVGIKGVEPAGNYALKIIFDDGHDSGLYTWEYLYDLAHNQDDYWQRYLQQLEAAGASRDNGLIARG</sequence>
<feature type="domain" description="Gamma-butyrobetaine hydroxylase-like N-terminal" evidence="3">
    <location>
        <begin position="27"/>
        <end position="110"/>
    </location>
</feature>
<keyword evidence="1" id="KW-0479">Metal-binding</keyword>
<evidence type="ECO:0000256" key="1">
    <source>
        <dbReference type="ARBA" id="ARBA00022723"/>
    </source>
</evidence>
<dbReference type="PANTHER" id="PTHR35303:SF5">
    <property type="entry name" value="OS02G0197800 PROTEIN"/>
    <property type="match status" value="1"/>
</dbReference>
<evidence type="ECO:0000256" key="2">
    <source>
        <dbReference type="ARBA" id="ARBA00023004"/>
    </source>
</evidence>
<accession>A0ABY1S1V5</accession>
<gene>
    <name evidence="4" type="ORF">SAMN04487964_11156</name>
</gene>
<evidence type="ECO:0000259" key="3">
    <source>
        <dbReference type="Pfam" id="PF06155"/>
    </source>
</evidence>
<organism evidence="4 5">
    <name type="scientific">Marinobacterium sediminicola</name>
    <dbReference type="NCBI Taxonomy" id="518898"/>
    <lineage>
        <taxon>Bacteria</taxon>
        <taxon>Pseudomonadati</taxon>
        <taxon>Pseudomonadota</taxon>
        <taxon>Gammaproteobacteria</taxon>
        <taxon>Oceanospirillales</taxon>
        <taxon>Oceanospirillaceae</taxon>
        <taxon>Marinobacterium</taxon>
    </lineage>
</organism>
<evidence type="ECO:0000313" key="5">
    <source>
        <dbReference type="Proteomes" id="UP001159257"/>
    </source>
</evidence>
<dbReference type="InterPro" id="IPR010376">
    <property type="entry name" value="GBBH-like_N"/>
</dbReference>
<dbReference type="Proteomes" id="UP001159257">
    <property type="component" value="Unassembled WGS sequence"/>
</dbReference>
<dbReference type="InterPro" id="IPR038492">
    <property type="entry name" value="GBBH-like_N_sf"/>
</dbReference>
<dbReference type="Gene3D" id="3.30.2020.30">
    <property type="match status" value="1"/>
</dbReference>
<comment type="caution">
    <text evidence="4">The sequence shown here is derived from an EMBL/GenBank/DDBJ whole genome shotgun (WGS) entry which is preliminary data.</text>
</comment>
<dbReference type="EMBL" id="FXWV01000011">
    <property type="protein sequence ID" value="SMR75664.1"/>
    <property type="molecule type" value="Genomic_DNA"/>
</dbReference>
<protein>
    <submittedName>
        <fullName evidence="4">DUF971 family protein</fullName>
    </submittedName>
</protein>
<keyword evidence="5" id="KW-1185">Reference proteome</keyword>
<dbReference type="PANTHER" id="PTHR35303">
    <property type="entry name" value="OS02G0197800 PROTEIN"/>
    <property type="match status" value="1"/>
</dbReference>
<dbReference type="Pfam" id="PF06155">
    <property type="entry name" value="GBBH-like_N"/>
    <property type="match status" value="1"/>
</dbReference>
<reference evidence="4 5" key="1">
    <citation type="submission" date="2017-05" db="EMBL/GenBank/DDBJ databases">
        <authorList>
            <person name="Varghese N."/>
            <person name="Submissions S."/>
        </authorList>
    </citation>
    <scope>NUCLEOTIDE SEQUENCE [LARGE SCALE GENOMIC DNA]</scope>
    <source>
        <strain evidence="4 5">CGMCC 1.7287</strain>
    </source>
</reference>
<proteinExistence type="predicted"/>
<keyword evidence="2" id="KW-0408">Iron</keyword>